<feature type="compositionally biased region" description="Polar residues" evidence="1">
    <location>
        <begin position="25"/>
        <end position="35"/>
    </location>
</feature>
<feature type="compositionally biased region" description="Basic and acidic residues" evidence="1">
    <location>
        <begin position="36"/>
        <end position="50"/>
    </location>
</feature>
<dbReference type="PANTHER" id="PTHR21678">
    <property type="entry name" value="GROWTH INHIBITION AND DIFFERENTIATION RELATED PROTEIN 88"/>
    <property type="match status" value="1"/>
</dbReference>
<feature type="region of interest" description="Disordered" evidence="1">
    <location>
        <begin position="1"/>
        <end position="83"/>
    </location>
</feature>
<dbReference type="Gene3D" id="3.30.70.330">
    <property type="match status" value="1"/>
</dbReference>
<evidence type="ECO:0008006" key="4">
    <source>
        <dbReference type="Google" id="ProtNLM"/>
    </source>
</evidence>
<accession>A0A564Y537</accession>
<name>A0A564Y537_HYMDI</name>
<feature type="region of interest" description="Disordered" evidence="1">
    <location>
        <begin position="259"/>
        <end position="289"/>
    </location>
</feature>
<feature type="compositionally biased region" description="Polar residues" evidence="1">
    <location>
        <begin position="66"/>
        <end position="81"/>
    </location>
</feature>
<dbReference type="PANTHER" id="PTHR21678:SF0">
    <property type="entry name" value="C3H1-TYPE DOMAIN-CONTAINING PROTEIN"/>
    <property type="match status" value="1"/>
</dbReference>
<evidence type="ECO:0000313" key="2">
    <source>
        <dbReference type="EMBL" id="VUZ42417.1"/>
    </source>
</evidence>
<proteinExistence type="predicted"/>
<sequence length="289" mass="32153">MSRPPNKQKRPPVPLYVPPSRRKLQSLQTSAISSNNEDKSTNLDSNDHTPTRKQSNITRKSKDVIESTNNDCVPNSSQTPSLIDREISDPFSDLGNSLQRLNLNESFTDGGIISFGDLRTDVIKVPVGASTSNYTNPPSLNYDKYQHIIELYDFPSEADTMAIETELASFNSSGYIIKWVDGTHCLAVFSSALVAEQALRSISGIFVKARPVEEASIASKWKIAKSPGDWSMPYKKRPPSDASVANRFISSHLGLSKVKPSPQLLQARKEAQEKRARKKKMEQEIWGDD</sequence>
<feature type="compositionally biased region" description="Basic residues" evidence="1">
    <location>
        <begin position="1"/>
        <end position="10"/>
    </location>
</feature>
<evidence type="ECO:0000313" key="3">
    <source>
        <dbReference type="Proteomes" id="UP000321570"/>
    </source>
</evidence>
<protein>
    <recommendedName>
        <fullName evidence="4">Coiled-coil domain-containing protein R3HCC1L</fullName>
    </recommendedName>
</protein>
<dbReference type="EMBL" id="CABIJS010000088">
    <property type="protein sequence ID" value="VUZ42417.1"/>
    <property type="molecule type" value="Genomic_DNA"/>
</dbReference>
<reference evidence="2 3" key="1">
    <citation type="submission" date="2019-07" db="EMBL/GenBank/DDBJ databases">
        <authorList>
            <person name="Jastrzebski P J."/>
            <person name="Paukszto L."/>
            <person name="Jastrzebski P J."/>
        </authorList>
    </citation>
    <scope>NUCLEOTIDE SEQUENCE [LARGE SCALE GENOMIC DNA]</scope>
    <source>
        <strain evidence="2 3">WMS-il1</strain>
    </source>
</reference>
<dbReference type="Proteomes" id="UP000321570">
    <property type="component" value="Unassembled WGS sequence"/>
</dbReference>
<gene>
    <name evidence="2" type="ORF">WMSIL1_LOCUS3047</name>
</gene>
<evidence type="ECO:0000256" key="1">
    <source>
        <dbReference type="SAM" id="MobiDB-lite"/>
    </source>
</evidence>
<dbReference type="InterPro" id="IPR012677">
    <property type="entry name" value="Nucleotide-bd_a/b_plait_sf"/>
</dbReference>
<dbReference type="AlphaFoldDB" id="A0A564Y537"/>
<dbReference type="InterPro" id="IPR039884">
    <property type="entry name" value="R3HC1/R3HCL"/>
</dbReference>
<organism evidence="2 3">
    <name type="scientific">Hymenolepis diminuta</name>
    <name type="common">Rat tapeworm</name>
    <dbReference type="NCBI Taxonomy" id="6216"/>
    <lineage>
        <taxon>Eukaryota</taxon>
        <taxon>Metazoa</taxon>
        <taxon>Spiralia</taxon>
        <taxon>Lophotrochozoa</taxon>
        <taxon>Platyhelminthes</taxon>
        <taxon>Cestoda</taxon>
        <taxon>Eucestoda</taxon>
        <taxon>Cyclophyllidea</taxon>
        <taxon>Hymenolepididae</taxon>
        <taxon>Hymenolepis</taxon>
    </lineage>
</organism>
<keyword evidence="3" id="KW-1185">Reference proteome</keyword>